<dbReference type="Proteomes" id="UP001596317">
    <property type="component" value="Unassembled WGS sequence"/>
</dbReference>
<dbReference type="GO" id="GO:0004497">
    <property type="term" value="F:monooxygenase activity"/>
    <property type="evidence" value="ECO:0007669"/>
    <property type="project" value="UniProtKB-KW"/>
</dbReference>
<dbReference type="PANTHER" id="PTHR13789:SF309">
    <property type="entry name" value="PUTATIVE (AFU_ORTHOLOGUE AFUA_6G14510)-RELATED"/>
    <property type="match status" value="1"/>
</dbReference>
<dbReference type="PANTHER" id="PTHR13789">
    <property type="entry name" value="MONOOXYGENASE"/>
    <property type="match status" value="1"/>
</dbReference>
<accession>A0ABW1ZE66</accession>
<dbReference type="InterPro" id="IPR050493">
    <property type="entry name" value="FAD-dep_Monooxygenase_BioMet"/>
</dbReference>
<dbReference type="PRINTS" id="PR00420">
    <property type="entry name" value="RNGMNOXGNASE"/>
</dbReference>
<keyword evidence="1" id="KW-0560">Oxidoreductase</keyword>
<evidence type="ECO:0000259" key="4">
    <source>
        <dbReference type="Pfam" id="PF01494"/>
    </source>
</evidence>
<comment type="caution">
    <text evidence="5">The sequence shown here is derived from an EMBL/GenBank/DDBJ whole genome shotgun (WGS) entry which is preliminary data.</text>
</comment>
<protein>
    <submittedName>
        <fullName evidence="5">FAD-dependent monooxygenase</fullName>
    </submittedName>
</protein>
<feature type="domain" description="FAD-binding" evidence="4">
    <location>
        <begin position="3"/>
        <end position="158"/>
    </location>
</feature>
<dbReference type="InterPro" id="IPR002938">
    <property type="entry name" value="FAD-bd"/>
</dbReference>
<evidence type="ECO:0000256" key="3">
    <source>
        <dbReference type="SAM" id="MobiDB-lite"/>
    </source>
</evidence>
<reference evidence="6" key="1">
    <citation type="journal article" date="2019" name="Int. J. Syst. Evol. Microbiol.">
        <title>The Global Catalogue of Microorganisms (GCM) 10K type strain sequencing project: providing services to taxonomists for standard genome sequencing and annotation.</title>
        <authorList>
            <consortium name="The Broad Institute Genomics Platform"/>
            <consortium name="The Broad Institute Genome Sequencing Center for Infectious Disease"/>
            <person name="Wu L."/>
            <person name="Ma J."/>
        </authorList>
    </citation>
    <scope>NUCLEOTIDE SEQUENCE [LARGE SCALE GENOMIC DNA]</scope>
    <source>
        <strain evidence="6">CCUG 63830</strain>
    </source>
</reference>
<evidence type="ECO:0000313" key="5">
    <source>
        <dbReference type="EMBL" id="MFC6659146.1"/>
    </source>
</evidence>
<name>A0ABW1ZE66_9DEIO</name>
<sequence length="281" mass="29398">MTAPVLIVGAGIGGLALAQALTRQGVPVRVIENAAVLRPVGAGLILASNALRVLDRLGLGDAVRAAGHPLSGAQLTTDAGRPLQTLSYTASGGAVGLHRAALQRVLAQGLEGQLLLGTTLRALHPQRAGVEVTLSDGTVQRCRAVVGADGLHSSVRALLFGAVAPRYAGYTSWRFVVPRPGPAQATELWGRGCRLGLVPIGPDQTYGYLTVNAPEQPPRSRGRPEPWPKCWPTRRPSVARSPPYSRALCPAPRSSAPISMKFTSAAGARAASRCWATRRTP</sequence>
<dbReference type="Gene3D" id="3.50.50.60">
    <property type="entry name" value="FAD/NAD(P)-binding domain"/>
    <property type="match status" value="1"/>
</dbReference>
<feature type="region of interest" description="Disordered" evidence="3">
    <location>
        <begin position="212"/>
        <end position="244"/>
    </location>
</feature>
<dbReference type="SUPFAM" id="SSF51905">
    <property type="entry name" value="FAD/NAD(P)-binding domain"/>
    <property type="match status" value="1"/>
</dbReference>
<evidence type="ECO:0000313" key="6">
    <source>
        <dbReference type="Proteomes" id="UP001596317"/>
    </source>
</evidence>
<keyword evidence="2 5" id="KW-0503">Monooxygenase</keyword>
<organism evidence="5 6">
    <name type="scientific">Deinococcus multiflagellatus</name>
    <dbReference type="NCBI Taxonomy" id="1656887"/>
    <lineage>
        <taxon>Bacteria</taxon>
        <taxon>Thermotogati</taxon>
        <taxon>Deinococcota</taxon>
        <taxon>Deinococci</taxon>
        <taxon>Deinococcales</taxon>
        <taxon>Deinococcaceae</taxon>
        <taxon>Deinococcus</taxon>
    </lineage>
</organism>
<gene>
    <name evidence="5" type="ORF">ACFP90_01295</name>
</gene>
<dbReference type="Pfam" id="PF01494">
    <property type="entry name" value="FAD_binding_3"/>
    <property type="match status" value="1"/>
</dbReference>
<dbReference type="InterPro" id="IPR036188">
    <property type="entry name" value="FAD/NAD-bd_sf"/>
</dbReference>
<evidence type="ECO:0000256" key="2">
    <source>
        <dbReference type="ARBA" id="ARBA00023033"/>
    </source>
</evidence>
<dbReference type="RefSeq" id="WP_380053638.1">
    <property type="nucleotide sequence ID" value="NZ_JBHSWB010000001.1"/>
</dbReference>
<evidence type="ECO:0000256" key="1">
    <source>
        <dbReference type="ARBA" id="ARBA00023002"/>
    </source>
</evidence>
<keyword evidence="6" id="KW-1185">Reference proteome</keyword>
<dbReference type="EMBL" id="JBHSWB010000001">
    <property type="protein sequence ID" value="MFC6659146.1"/>
    <property type="molecule type" value="Genomic_DNA"/>
</dbReference>
<proteinExistence type="predicted"/>